<dbReference type="KEGG" id="acou:A5CBH24_10990"/>
<dbReference type="Pfam" id="PF00476">
    <property type="entry name" value="DNA_pol_A"/>
    <property type="match status" value="1"/>
</dbReference>
<dbReference type="Gene3D" id="3.30.420.10">
    <property type="entry name" value="Ribonuclease H-like superfamily/Ribonuclease H"/>
    <property type="match status" value="1"/>
</dbReference>
<dbReference type="SMART" id="SM00279">
    <property type="entry name" value="HhH2"/>
    <property type="match status" value="1"/>
</dbReference>
<keyword evidence="22" id="KW-1185">Reference proteome</keyword>
<dbReference type="GO" id="GO:0008409">
    <property type="term" value="F:5'-3' exonuclease activity"/>
    <property type="evidence" value="ECO:0007669"/>
    <property type="project" value="UniProtKB-UniRule"/>
</dbReference>
<dbReference type="SUPFAM" id="SSF88723">
    <property type="entry name" value="PIN domain-like"/>
    <property type="match status" value="1"/>
</dbReference>
<dbReference type="PROSITE" id="PS00447">
    <property type="entry name" value="DNA_POLYMERASE_A"/>
    <property type="match status" value="1"/>
</dbReference>
<evidence type="ECO:0000313" key="22">
    <source>
        <dbReference type="Proteomes" id="UP000318946"/>
    </source>
</evidence>
<dbReference type="RefSeq" id="WP_141412440.1">
    <property type="nucleotide sequence ID" value="NZ_AP019735.1"/>
</dbReference>
<dbReference type="InterPro" id="IPR036397">
    <property type="entry name" value="RNaseH_sf"/>
</dbReference>
<comment type="catalytic activity">
    <reaction evidence="14 16">
        <text>DNA(n) + a 2'-deoxyribonucleoside 5'-triphosphate = DNA(n+1) + diphosphate</text>
        <dbReference type="Rhea" id="RHEA:22508"/>
        <dbReference type="Rhea" id="RHEA-COMP:17339"/>
        <dbReference type="Rhea" id="RHEA-COMP:17340"/>
        <dbReference type="ChEBI" id="CHEBI:33019"/>
        <dbReference type="ChEBI" id="CHEBI:61560"/>
        <dbReference type="ChEBI" id="CHEBI:173112"/>
        <dbReference type="EC" id="2.7.7.7"/>
    </reaction>
</comment>
<dbReference type="OrthoDB" id="9806424at2"/>
<protein>
    <recommendedName>
        <fullName evidence="3 15">DNA polymerase I</fullName>
        <ecNumber evidence="2 15">2.7.7.7</ecNumber>
    </recommendedName>
</protein>
<dbReference type="CDD" id="cd09859">
    <property type="entry name" value="PIN_53EXO"/>
    <property type="match status" value="1"/>
</dbReference>
<dbReference type="GO" id="GO:0003677">
    <property type="term" value="F:DNA binding"/>
    <property type="evidence" value="ECO:0007669"/>
    <property type="project" value="UniProtKB-UniRule"/>
</dbReference>
<dbReference type="InterPro" id="IPR036279">
    <property type="entry name" value="5-3_exonuclease_C_sf"/>
</dbReference>
<evidence type="ECO:0000256" key="1">
    <source>
        <dbReference type="ARBA" id="ARBA00007705"/>
    </source>
</evidence>
<dbReference type="Pfam" id="PF01367">
    <property type="entry name" value="5_3_exonuc"/>
    <property type="match status" value="1"/>
</dbReference>
<proteinExistence type="inferred from homology"/>
<dbReference type="NCBIfam" id="NF004397">
    <property type="entry name" value="PRK05755.1"/>
    <property type="match status" value="1"/>
</dbReference>
<feature type="compositionally biased region" description="Acidic residues" evidence="17">
    <location>
        <begin position="340"/>
        <end position="350"/>
    </location>
</feature>
<evidence type="ECO:0000313" key="21">
    <source>
        <dbReference type="EMBL" id="BBL03786.1"/>
    </source>
</evidence>
<evidence type="ECO:0000256" key="9">
    <source>
        <dbReference type="ARBA" id="ARBA00022801"/>
    </source>
</evidence>
<dbReference type="PANTHER" id="PTHR10133:SF27">
    <property type="entry name" value="DNA POLYMERASE NU"/>
    <property type="match status" value="1"/>
</dbReference>
<dbReference type="InterPro" id="IPR002562">
    <property type="entry name" value="3'-5'_exonuclease_dom"/>
</dbReference>
<dbReference type="InterPro" id="IPR019760">
    <property type="entry name" value="DNA-dir_DNA_pol_A_CS"/>
</dbReference>
<evidence type="ECO:0000256" key="12">
    <source>
        <dbReference type="ARBA" id="ARBA00023125"/>
    </source>
</evidence>
<dbReference type="Proteomes" id="UP000318946">
    <property type="component" value="Chromosome"/>
</dbReference>
<organism evidence="21 22">
    <name type="scientific">Alistipes communis</name>
    <dbReference type="NCBI Taxonomy" id="2585118"/>
    <lineage>
        <taxon>Bacteria</taxon>
        <taxon>Pseudomonadati</taxon>
        <taxon>Bacteroidota</taxon>
        <taxon>Bacteroidia</taxon>
        <taxon>Bacteroidales</taxon>
        <taxon>Rikenellaceae</taxon>
        <taxon>Alistipes</taxon>
    </lineage>
</organism>
<dbReference type="InterPro" id="IPR043502">
    <property type="entry name" value="DNA/RNA_pol_sf"/>
</dbReference>
<keyword evidence="11 16" id="KW-0239">DNA-directed DNA polymerase</keyword>
<dbReference type="InterPro" id="IPR018320">
    <property type="entry name" value="DNA_polymerase_1"/>
</dbReference>
<sequence length="959" mass="107761">MKKLFLVDAYALIYKYYYAFLTRPMRNRTGMNTSVVFGFVKFLRDILKRENPDLLGVAFDPKGGSFRRELYPEYKANRPATPEDIALSIPYIKRILDAMCVPVLEVEGFEADDVIGTLSQKAAAEGYEVFMVTPDKDYGQLVRPCCKLYKQKGDGIEIVDCDAIRAHYGFDDPTLVRDVLALWGDASDNIPGVPGIGEKGACKLVQTWGTVENILSNVERIKGRQGESIAAWGDKLLLAKRLTTIRLDVPIEFRPEELTICPPNLDELRALFAELDFTMFLRDLQNVAPLEESDGPRQDPQRQLAEMARAKSAAAKKAALVGQGDLFAPADPAPAAAAPVEDDEEVDETDALPAEPEMESAQTTPHDYRIVRTADELRAMIAEIRRYPEFCFDTETTGFDLFNDRIVGMSFAVVPHEAWYVPCDERSTPEYAGLLRPLFEDETIAKIGQNIKFDLMVLRRIGLAVRGPKYDTMILHYLLDPESRHNMNALAAKYLNYKPIEIETLIGRGPRQLTMDLVGVERVAEYAAEDADVTLRLKRALLPQIEEAGLHDLYFDIEEPMIEVLADVEMAGVRIDCDALAHYAVELNRRMAQLEADIRSEAGEASLNINSTRQLGEVLFAKMRIAEKPKMTRTKQFSTDEEYLQTFAHKHRIIDLILEYRGVKKLLSTYVEALPQLVNRRTGKIHTSFNQAVTATGRLSSTNPNLQNIPIRDELGKPIRRAFIPSDDDHVLLSADYSQVELRLMAHLSGDEALIAAFEHGEDIHAATAARLFGKPIDTVTGDERRKAKTANFGIIYGISAFGLSQRLDIPRKEAKEIIEGYFASYPKVKEYMEHVVERAREVGYVTTIFGRRRYLNDIASRNAVARGLAERNAVNAPIQGSAADIMKIAMVHIAEAFRREGIRSQMILQVHDEVVIDTLRNELDRVREIVTEAMEQAAHLKVKLIAECGVGENWLDAH</sequence>
<gene>
    <name evidence="16" type="primary">polA</name>
    <name evidence="21" type="ORF">A5CBH24_10990</name>
</gene>
<dbReference type="Gene3D" id="3.30.70.370">
    <property type="match status" value="1"/>
</dbReference>
<dbReference type="PANTHER" id="PTHR10133">
    <property type="entry name" value="DNA POLYMERASE I"/>
    <property type="match status" value="1"/>
</dbReference>
<dbReference type="InterPro" id="IPR008918">
    <property type="entry name" value="HhH2"/>
</dbReference>
<feature type="domain" description="5'-3' exonuclease" evidence="19">
    <location>
        <begin position="2"/>
        <end position="261"/>
    </location>
</feature>
<dbReference type="CDD" id="cd06139">
    <property type="entry name" value="DNA_polA_I_Ecoli_like_exo"/>
    <property type="match status" value="1"/>
</dbReference>
<evidence type="ECO:0000256" key="11">
    <source>
        <dbReference type="ARBA" id="ARBA00022932"/>
    </source>
</evidence>
<feature type="domain" description="DNA-directed DNA polymerase family A palm" evidence="20">
    <location>
        <begin position="716"/>
        <end position="923"/>
    </location>
</feature>
<keyword evidence="12 16" id="KW-0238">DNA-binding</keyword>
<dbReference type="SUPFAM" id="SSF47807">
    <property type="entry name" value="5' to 3' exonuclease, C-terminal subdomain"/>
    <property type="match status" value="1"/>
</dbReference>
<comment type="similarity">
    <text evidence="1 16">Belongs to the DNA polymerase type-A family.</text>
</comment>
<feature type="region of interest" description="Disordered" evidence="17">
    <location>
        <begin position="331"/>
        <end position="363"/>
    </location>
</feature>
<evidence type="ECO:0000259" key="20">
    <source>
        <dbReference type="SMART" id="SM00482"/>
    </source>
</evidence>
<keyword evidence="8 16" id="KW-0227">DNA damage</keyword>
<dbReference type="GO" id="GO:0008408">
    <property type="term" value="F:3'-5' exonuclease activity"/>
    <property type="evidence" value="ECO:0007669"/>
    <property type="project" value="UniProtKB-UniRule"/>
</dbReference>
<evidence type="ECO:0000256" key="14">
    <source>
        <dbReference type="ARBA" id="ARBA00049244"/>
    </source>
</evidence>
<evidence type="ECO:0000256" key="16">
    <source>
        <dbReference type="RuleBase" id="RU004460"/>
    </source>
</evidence>
<evidence type="ECO:0000256" key="8">
    <source>
        <dbReference type="ARBA" id="ARBA00022763"/>
    </source>
</evidence>
<evidence type="ECO:0000256" key="3">
    <source>
        <dbReference type="ARBA" id="ARBA00020311"/>
    </source>
</evidence>
<keyword evidence="7" id="KW-0540">Nuclease</keyword>
<dbReference type="Gene3D" id="3.40.50.1010">
    <property type="entry name" value="5'-nuclease"/>
    <property type="match status" value="1"/>
</dbReference>
<dbReference type="InterPro" id="IPR002298">
    <property type="entry name" value="DNA_polymerase_A"/>
</dbReference>
<dbReference type="PRINTS" id="PR00868">
    <property type="entry name" value="DNAPOLI"/>
</dbReference>
<evidence type="ECO:0000256" key="5">
    <source>
        <dbReference type="ARBA" id="ARBA00022695"/>
    </source>
</evidence>
<dbReference type="InterPro" id="IPR002421">
    <property type="entry name" value="5-3_exonuclease"/>
</dbReference>
<keyword evidence="5 16" id="KW-0548">Nucleotidyltransferase</keyword>
<dbReference type="FunFam" id="1.10.150.20:FF:000002">
    <property type="entry name" value="DNA polymerase I"/>
    <property type="match status" value="1"/>
</dbReference>
<dbReference type="InterPro" id="IPR020046">
    <property type="entry name" value="5-3_exonucl_a-hlix_arch_N"/>
</dbReference>
<dbReference type="GeneID" id="78341817"/>
<evidence type="ECO:0000256" key="7">
    <source>
        <dbReference type="ARBA" id="ARBA00022722"/>
    </source>
</evidence>
<name>A0A4Y1WUB4_9BACT</name>
<dbReference type="InterPro" id="IPR012337">
    <property type="entry name" value="RNaseH-like_sf"/>
</dbReference>
<dbReference type="CDD" id="cd09898">
    <property type="entry name" value="H3TH_53EXO"/>
    <property type="match status" value="1"/>
</dbReference>
<evidence type="ECO:0000256" key="15">
    <source>
        <dbReference type="NCBIfam" id="TIGR00593"/>
    </source>
</evidence>
<evidence type="ECO:0000259" key="18">
    <source>
        <dbReference type="SMART" id="SM00474"/>
    </source>
</evidence>
<dbReference type="Gene3D" id="1.20.1060.10">
    <property type="entry name" value="Taq DNA Polymerase, Chain T, domain 4"/>
    <property type="match status" value="1"/>
</dbReference>
<dbReference type="Pfam" id="PF02739">
    <property type="entry name" value="5_3_exonuc_N"/>
    <property type="match status" value="1"/>
</dbReference>
<keyword evidence="4 16" id="KW-0808">Transferase</keyword>
<evidence type="ECO:0000256" key="13">
    <source>
        <dbReference type="ARBA" id="ARBA00023204"/>
    </source>
</evidence>
<evidence type="ECO:0000256" key="2">
    <source>
        <dbReference type="ARBA" id="ARBA00012417"/>
    </source>
</evidence>
<dbReference type="NCBIfam" id="TIGR00593">
    <property type="entry name" value="pola"/>
    <property type="match status" value="1"/>
</dbReference>
<dbReference type="FunFam" id="1.10.150.20:FF:000003">
    <property type="entry name" value="DNA polymerase I"/>
    <property type="match status" value="1"/>
</dbReference>
<dbReference type="GO" id="GO:0006261">
    <property type="term" value="P:DNA-templated DNA replication"/>
    <property type="evidence" value="ECO:0007669"/>
    <property type="project" value="UniProtKB-UniRule"/>
</dbReference>
<dbReference type="FunFam" id="1.20.1060.10:FF:000001">
    <property type="entry name" value="DNA polymerase I"/>
    <property type="match status" value="1"/>
</dbReference>
<dbReference type="CDD" id="cd08637">
    <property type="entry name" value="DNA_pol_A_pol_I_C"/>
    <property type="match status" value="1"/>
</dbReference>
<comment type="function">
    <text evidence="16">In addition to polymerase activity, this DNA polymerase exhibits 3'-5' and 5'-3' exonuclease activity.</text>
</comment>
<dbReference type="InterPro" id="IPR029060">
    <property type="entry name" value="PIN-like_dom_sf"/>
</dbReference>
<dbReference type="AlphaFoldDB" id="A0A4Y1WUB4"/>
<dbReference type="Gene3D" id="1.10.150.20">
    <property type="entry name" value="5' to 3' exonuclease, C-terminal subdomain"/>
    <property type="match status" value="2"/>
</dbReference>
<evidence type="ECO:0000256" key="6">
    <source>
        <dbReference type="ARBA" id="ARBA00022705"/>
    </source>
</evidence>
<dbReference type="Pfam" id="PF01612">
    <property type="entry name" value="DNA_pol_A_exo1"/>
    <property type="match status" value="1"/>
</dbReference>
<evidence type="ECO:0000259" key="19">
    <source>
        <dbReference type="SMART" id="SM00475"/>
    </source>
</evidence>
<feature type="domain" description="3'-5' exonuclease" evidence="18">
    <location>
        <begin position="368"/>
        <end position="546"/>
    </location>
</feature>
<dbReference type="SUPFAM" id="SSF53098">
    <property type="entry name" value="Ribonuclease H-like"/>
    <property type="match status" value="1"/>
</dbReference>
<dbReference type="SMART" id="SM00482">
    <property type="entry name" value="POLAc"/>
    <property type="match status" value="1"/>
</dbReference>
<evidence type="ECO:0000256" key="10">
    <source>
        <dbReference type="ARBA" id="ARBA00022839"/>
    </source>
</evidence>
<dbReference type="EC" id="2.7.7.7" evidence="2 15"/>
<reference evidence="22" key="1">
    <citation type="submission" date="2019-06" db="EMBL/GenBank/DDBJ databases">
        <title>Alistipes onderdonkii subsp. vulgaris subsp. nov., Alistipes dispar sp. nov. and Alistipes communis sp. nov., isolated from human faeces, and creation of Alistipes onderdonkii subsp. onderdonkii subsp. nov.</title>
        <authorList>
            <person name="Sakamoto M."/>
            <person name="Ikeyama N."/>
            <person name="Ogata Y."/>
            <person name="Suda W."/>
            <person name="Iino T."/>
            <person name="Hattori M."/>
            <person name="Ohkuma M."/>
        </authorList>
    </citation>
    <scope>NUCLEOTIDE SEQUENCE [LARGE SCALE GENOMIC DNA]</scope>
    <source>
        <strain evidence="22">5CBH24</strain>
    </source>
</reference>
<keyword evidence="10 16" id="KW-0269">Exonuclease</keyword>
<evidence type="ECO:0000256" key="4">
    <source>
        <dbReference type="ARBA" id="ARBA00022679"/>
    </source>
</evidence>
<dbReference type="SMART" id="SM00474">
    <property type="entry name" value="35EXOc"/>
    <property type="match status" value="1"/>
</dbReference>
<dbReference type="InterPro" id="IPR020045">
    <property type="entry name" value="DNA_polI_H3TH"/>
</dbReference>
<keyword evidence="13 16" id="KW-0234">DNA repair</keyword>
<dbReference type="SMART" id="SM00475">
    <property type="entry name" value="53EXOc"/>
    <property type="match status" value="1"/>
</dbReference>
<keyword evidence="9 16" id="KW-0378">Hydrolase</keyword>
<accession>A0A4Y1WUB4</accession>
<dbReference type="EMBL" id="AP019735">
    <property type="protein sequence ID" value="BBL03786.1"/>
    <property type="molecule type" value="Genomic_DNA"/>
</dbReference>
<dbReference type="SUPFAM" id="SSF56672">
    <property type="entry name" value="DNA/RNA polymerases"/>
    <property type="match status" value="1"/>
</dbReference>
<evidence type="ECO:0000256" key="17">
    <source>
        <dbReference type="SAM" id="MobiDB-lite"/>
    </source>
</evidence>
<dbReference type="InterPro" id="IPR001098">
    <property type="entry name" value="DNA-dir_DNA_pol_A_palm_dom"/>
</dbReference>
<dbReference type="GO" id="GO:0006302">
    <property type="term" value="P:double-strand break repair"/>
    <property type="evidence" value="ECO:0007669"/>
    <property type="project" value="TreeGrafter"/>
</dbReference>
<dbReference type="GO" id="GO:0003887">
    <property type="term" value="F:DNA-directed DNA polymerase activity"/>
    <property type="evidence" value="ECO:0007669"/>
    <property type="project" value="UniProtKB-UniRule"/>
</dbReference>
<keyword evidence="6 16" id="KW-0235">DNA replication</keyword>